<dbReference type="HAMAP" id="MF_00392">
    <property type="entry name" value="LpxB"/>
    <property type="match status" value="1"/>
</dbReference>
<dbReference type="AlphaFoldDB" id="A0A2U2ANK6"/>
<dbReference type="UniPathway" id="UPA00973"/>
<comment type="similarity">
    <text evidence="2 11">Belongs to the LpxB family.</text>
</comment>
<dbReference type="SUPFAM" id="SSF53756">
    <property type="entry name" value="UDP-Glycosyltransferase/glycogen phosphorylase"/>
    <property type="match status" value="1"/>
</dbReference>
<evidence type="ECO:0000256" key="9">
    <source>
        <dbReference type="ARBA" id="ARBA00023098"/>
    </source>
</evidence>
<keyword evidence="6 11" id="KW-0441">Lipid A biosynthesis</keyword>
<dbReference type="PANTHER" id="PTHR30372">
    <property type="entry name" value="LIPID-A-DISACCHARIDE SYNTHASE"/>
    <property type="match status" value="1"/>
</dbReference>
<dbReference type="EC" id="2.4.1.182" evidence="3 11"/>
<sequence length="409" mass="46092">MSRVDDREPEVLDRTSIEVNLEEQTPLFMLVAGELSGDLLGGGLITSLKESYPNARFFGIGGPMMIEAGLESIAPIESLSIMGLVEVLKELPKLLKIKAELVTVAKERRPLCFIGIDAPDFNLRLAKSLKALDITTFQYVSPSVWVWREGRVKQIRKYIDRVLTLFPFEVDFYQKHQVDSICVGHRLGGEIPLEIDRASAKVALDLPQEREYLAILPGSRRGEINRLLPLFLESIPLILKRFPTLEFLIPAATPKIYQMIQSALWELPFELREKVHLFQGRSREIMSASKGVLLASGTAALEAMLLKRLMVVCYRFNAITAWLAPKIVKISHFSLPNILAKEPLVTELFQQEVTPERIALEVGEILKESPENSEKLAQFNEMHLSLRLDSDQVAKEAVISLLKERGLLL</sequence>
<evidence type="ECO:0000256" key="2">
    <source>
        <dbReference type="ARBA" id="ARBA00007868"/>
    </source>
</evidence>
<dbReference type="GO" id="GO:0005543">
    <property type="term" value="F:phospholipid binding"/>
    <property type="evidence" value="ECO:0007669"/>
    <property type="project" value="TreeGrafter"/>
</dbReference>
<dbReference type="GO" id="GO:0009245">
    <property type="term" value="P:lipid A biosynthetic process"/>
    <property type="evidence" value="ECO:0007669"/>
    <property type="project" value="UniProtKB-UniRule"/>
</dbReference>
<organism evidence="12 13">
    <name type="scientific">Ignatzschineria indica</name>
    <dbReference type="NCBI Taxonomy" id="472583"/>
    <lineage>
        <taxon>Bacteria</taxon>
        <taxon>Pseudomonadati</taxon>
        <taxon>Pseudomonadota</taxon>
        <taxon>Gammaproteobacteria</taxon>
        <taxon>Cardiobacteriales</taxon>
        <taxon>Ignatzschineriaceae</taxon>
        <taxon>Ignatzschineria</taxon>
    </lineage>
</organism>
<dbReference type="NCBIfam" id="TIGR00215">
    <property type="entry name" value="lpxB"/>
    <property type="match status" value="1"/>
</dbReference>
<comment type="pathway">
    <text evidence="11">Bacterial outer membrane biogenesis; LPS lipid A biosynthesis.</text>
</comment>
<reference evidence="12 13" key="1">
    <citation type="journal article" date="2018" name="Genome Announc.">
        <title>Ignatzschineria cameli sp. nov., isolated from necrotic foot tissue of dromedaries (Camelus dromedarius) and associated maggots (Wohlfahrtia species) in Dubai.</title>
        <authorList>
            <person name="Tsang C.C."/>
            <person name="Tang J.Y."/>
            <person name="Fong J.Y."/>
            <person name="Kinne J."/>
            <person name="Lee H.H."/>
            <person name="Joseph M."/>
            <person name="Jose S."/>
            <person name="Schuster R.K."/>
            <person name="Tang Y."/>
            <person name="Sivakumar S."/>
            <person name="Chen J.H."/>
            <person name="Teng J.L."/>
            <person name="Lau S.K."/>
            <person name="Wernery U."/>
            <person name="Woo P.C."/>
        </authorList>
    </citation>
    <scope>NUCLEOTIDE SEQUENCE [LARGE SCALE GENOMIC DNA]</scope>
    <source>
        <strain evidence="12 13">KCTC 22643</strain>
    </source>
</reference>
<evidence type="ECO:0000256" key="3">
    <source>
        <dbReference type="ARBA" id="ARBA00012687"/>
    </source>
</evidence>
<evidence type="ECO:0000256" key="7">
    <source>
        <dbReference type="ARBA" id="ARBA00022676"/>
    </source>
</evidence>
<protein>
    <recommendedName>
        <fullName evidence="4 11">Lipid-A-disaccharide synthase</fullName>
        <ecNumber evidence="3 11">2.4.1.182</ecNumber>
    </recommendedName>
</protein>
<dbReference type="PANTHER" id="PTHR30372:SF4">
    <property type="entry name" value="LIPID-A-DISACCHARIDE SYNTHASE, MITOCHONDRIAL-RELATED"/>
    <property type="match status" value="1"/>
</dbReference>
<dbReference type="GO" id="GO:0008915">
    <property type="term" value="F:lipid-A-disaccharide synthase activity"/>
    <property type="evidence" value="ECO:0007669"/>
    <property type="project" value="UniProtKB-UniRule"/>
</dbReference>
<evidence type="ECO:0000256" key="4">
    <source>
        <dbReference type="ARBA" id="ARBA00020902"/>
    </source>
</evidence>
<comment type="catalytic activity">
    <reaction evidence="10 11">
        <text>a lipid X + a UDP-2-N,3-O-bis[(3R)-3-hydroxyacyl]-alpha-D-glucosamine = a lipid A disaccharide + UDP + H(+)</text>
        <dbReference type="Rhea" id="RHEA:67828"/>
        <dbReference type="ChEBI" id="CHEBI:15378"/>
        <dbReference type="ChEBI" id="CHEBI:58223"/>
        <dbReference type="ChEBI" id="CHEBI:137748"/>
        <dbReference type="ChEBI" id="CHEBI:176338"/>
        <dbReference type="ChEBI" id="CHEBI:176343"/>
        <dbReference type="EC" id="2.4.1.182"/>
    </reaction>
</comment>
<dbReference type="InterPro" id="IPR003835">
    <property type="entry name" value="Glyco_trans_19"/>
</dbReference>
<evidence type="ECO:0000256" key="11">
    <source>
        <dbReference type="HAMAP-Rule" id="MF_00392"/>
    </source>
</evidence>
<name>A0A2U2ANK6_9GAMM</name>
<keyword evidence="7 11" id="KW-0328">Glycosyltransferase</keyword>
<dbReference type="Pfam" id="PF02684">
    <property type="entry name" value="LpxB"/>
    <property type="match status" value="1"/>
</dbReference>
<accession>A0A2U2ANK6</accession>
<evidence type="ECO:0000256" key="5">
    <source>
        <dbReference type="ARBA" id="ARBA00022516"/>
    </source>
</evidence>
<keyword evidence="9 11" id="KW-0443">Lipid metabolism</keyword>
<dbReference type="Proteomes" id="UP000244948">
    <property type="component" value="Unassembled WGS sequence"/>
</dbReference>
<comment type="caution">
    <text evidence="12">The sequence shown here is derived from an EMBL/GenBank/DDBJ whole genome shotgun (WGS) entry which is preliminary data.</text>
</comment>
<keyword evidence="5 11" id="KW-0444">Lipid biosynthesis</keyword>
<evidence type="ECO:0000256" key="6">
    <source>
        <dbReference type="ARBA" id="ARBA00022556"/>
    </source>
</evidence>
<comment type="function">
    <text evidence="1 11">Condensation of UDP-2,3-diacylglucosamine and 2,3-diacylglucosamine-1-phosphate to form lipid A disaccharide, a precursor of lipid A, a phosphorylated glycolipid that anchors the lipopolysaccharide to the outer membrane of the cell.</text>
</comment>
<evidence type="ECO:0000256" key="10">
    <source>
        <dbReference type="ARBA" id="ARBA00048975"/>
    </source>
</evidence>
<gene>
    <name evidence="11" type="primary">lpxB</name>
    <name evidence="12" type="ORF">DC082_04535</name>
</gene>
<dbReference type="EMBL" id="QEWR01000002">
    <property type="protein sequence ID" value="PWD84799.1"/>
    <property type="molecule type" value="Genomic_DNA"/>
</dbReference>
<keyword evidence="13" id="KW-1185">Reference proteome</keyword>
<dbReference type="RefSeq" id="WP_109235931.1">
    <property type="nucleotide sequence ID" value="NZ_BMXZ01000001.1"/>
</dbReference>
<evidence type="ECO:0000313" key="13">
    <source>
        <dbReference type="Proteomes" id="UP000244948"/>
    </source>
</evidence>
<dbReference type="GO" id="GO:0016020">
    <property type="term" value="C:membrane"/>
    <property type="evidence" value="ECO:0007669"/>
    <property type="project" value="GOC"/>
</dbReference>
<proteinExistence type="inferred from homology"/>
<keyword evidence="8 11" id="KW-0808">Transferase</keyword>
<evidence type="ECO:0000256" key="8">
    <source>
        <dbReference type="ARBA" id="ARBA00022679"/>
    </source>
</evidence>
<evidence type="ECO:0000313" key="12">
    <source>
        <dbReference type="EMBL" id="PWD84799.1"/>
    </source>
</evidence>
<evidence type="ECO:0000256" key="1">
    <source>
        <dbReference type="ARBA" id="ARBA00002056"/>
    </source>
</evidence>